<evidence type="ECO:0000259" key="13">
    <source>
        <dbReference type="Pfam" id="PF08646"/>
    </source>
</evidence>
<dbReference type="eggNOG" id="KOG0851">
    <property type="taxonomic scope" value="Eukaryota"/>
</dbReference>
<dbReference type="GO" id="GO:0006260">
    <property type="term" value="P:DNA replication"/>
    <property type="evidence" value="ECO:0007669"/>
    <property type="project" value="UniProtKB-KW"/>
</dbReference>
<dbReference type="InterPro" id="IPR031657">
    <property type="entry name" value="REPA_OB_2"/>
</dbReference>
<gene>
    <name evidence="15" type="ORF">CYME_CMC123C</name>
</gene>
<dbReference type="InterPro" id="IPR013955">
    <property type="entry name" value="Rep_factor-A_C"/>
</dbReference>
<keyword evidence="16" id="KW-1185">Reference proteome</keyword>
<dbReference type="CDD" id="cd04475">
    <property type="entry name" value="RPA1_DBD_B"/>
    <property type="match status" value="1"/>
</dbReference>
<evidence type="ECO:0000256" key="10">
    <source>
        <dbReference type="SAM" id="MobiDB-lite"/>
    </source>
</evidence>
<dbReference type="NCBIfam" id="TIGR00617">
    <property type="entry name" value="rpa1"/>
    <property type="match status" value="1"/>
</dbReference>
<evidence type="ECO:0000256" key="7">
    <source>
        <dbReference type="ARBA" id="ARBA00023125"/>
    </source>
</evidence>
<feature type="compositionally biased region" description="Pro residues" evidence="10">
    <location>
        <begin position="160"/>
        <end position="176"/>
    </location>
</feature>
<keyword evidence="3 9" id="KW-0235">DNA replication</keyword>
<dbReference type="Pfam" id="PF04057">
    <property type="entry name" value="Rep-A_N"/>
    <property type="match status" value="1"/>
</dbReference>
<dbReference type="InterPro" id="IPR007199">
    <property type="entry name" value="Rep_factor-A_N"/>
</dbReference>
<keyword evidence="4 9" id="KW-0479">Metal-binding</keyword>
<dbReference type="Proteomes" id="UP000007014">
    <property type="component" value="Chromosome 3"/>
</dbReference>
<keyword evidence="6 9" id="KW-0862">Zinc</keyword>
<dbReference type="FunFam" id="2.40.50.140:FF:000117">
    <property type="entry name" value="Replication protein A subunit"/>
    <property type="match status" value="1"/>
</dbReference>
<comment type="subcellular location">
    <subcellularLocation>
        <location evidence="1 9">Nucleus</location>
    </subcellularLocation>
</comment>
<feature type="region of interest" description="Disordered" evidence="10">
    <location>
        <begin position="113"/>
        <end position="177"/>
    </location>
</feature>
<dbReference type="InterPro" id="IPR004365">
    <property type="entry name" value="NA-bd_OB_tRNA"/>
</dbReference>
<accession>M1V6L6</accession>
<dbReference type="Pfam" id="PF01336">
    <property type="entry name" value="tRNA_anti-codon"/>
    <property type="match status" value="1"/>
</dbReference>
<dbReference type="CDD" id="cd04474">
    <property type="entry name" value="RPA1_DBD_A"/>
    <property type="match status" value="1"/>
</dbReference>
<dbReference type="CDD" id="cd04477">
    <property type="entry name" value="RPA1N"/>
    <property type="match status" value="1"/>
</dbReference>
<dbReference type="OrthoDB" id="1751331at2759"/>
<evidence type="ECO:0000256" key="1">
    <source>
        <dbReference type="ARBA" id="ARBA00004123"/>
    </source>
</evidence>
<dbReference type="Pfam" id="PF16900">
    <property type="entry name" value="REPA_OB_2"/>
    <property type="match status" value="1"/>
</dbReference>
<organism evidence="15 16">
    <name type="scientific">Cyanidioschyzon merolae (strain NIES-3377 / 10D)</name>
    <name type="common">Unicellular red alga</name>
    <dbReference type="NCBI Taxonomy" id="280699"/>
    <lineage>
        <taxon>Eukaryota</taxon>
        <taxon>Rhodophyta</taxon>
        <taxon>Bangiophyceae</taxon>
        <taxon>Cyanidiales</taxon>
        <taxon>Cyanidiaceae</taxon>
        <taxon>Cyanidioschyzon</taxon>
    </lineage>
</organism>
<dbReference type="GO" id="GO:0008270">
    <property type="term" value="F:zinc ion binding"/>
    <property type="evidence" value="ECO:0007669"/>
    <property type="project" value="UniProtKB-KW"/>
</dbReference>
<dbReference type="SUPFAM" id="SSF50249">
    <property type="entry name" value="Nucleic acid-binding proteins"/>
    <property type="match status" value="4"/>
</dbReference>
<protein>
    <recommendedName>
        <fullName evidence="9">Replication protein A subunit</fullName>
    </recommendedName>
</protein>
<reference evidence="15 16" key="2">
    <citation type="journal article" date="2007" name="BMC Biol.">
        <title>A 100%-complete sequence reveals unusually simple genomic features in the hot-spring red alga Cyanidioschyzon merolae.</title>
        <authorList>
            <person name="Nozaki H."/>
            <person name="Takano H."/>
            <person name="Misumi O."/>
            <person name="Terasawa K."/>
            <person name="Matsuzaki M."/>
            <person name="Maruyama S."/>
            <person name="Nishida K."/>
            <person name="Yagisawa F."/>
            <person name="Yoshida Y."/>
            <person name="Fujiwara T."/>
            <person name="Takio S."/>
            <person name="Tamura K."/>
            <person name="Chung S.J."/>
            <person name="Nakamura S."/>
            <person name="Kuroiwa H."/>
            <person name="Tanaka K."/>
            <person name="Sato N."/>
            <person name="Kuroiwa T."/>
        </authorList>
    </citation>
    <scope>NUCLEOTIDE SEQUENCE [LARGE SCALE GENOMIC DNA]</scope>
    <source>
        <strain evidence="15 16">10D</strain>
    </source>
</reference>
<dbReference type="KEGG" id="cme:CYME_CMC123C"/>
<feature type="domain" description="Replication factor-A protein 1 N-terminal" evidence="12">
    <location>
        <begin position="6"/>
        <end position="109"/>
    </location>
</feature>
<evidence type="ECO:0000256" key="5">
    <source>
        <dbReference type="ARBA" id="ARBA00022771"/>
    </source>
</evidence>
<evidence type="ECO:0000259" key="14">
    <source>
        <dbReference type="Pfam" id="PF16900"/>
    </source>
</evidence>
<dbReference type="CDD" id="cd04476">
    <property type="entry name" value="RPA1_DBD_C"/>
    <property type="match status" value="1"/>
</dbReference>
<dbReference type="Gramene" id="CMC123CT">
    <property type="protein sequence ID" value="CMC123CT"/>
    <property type="gene ID" value="CMC123C"/>
</dbReference>
<keyword evidence="8 9" id="KW-0539">Nucleus</keyword>
<dbReference type="FunFam" id="2.40.50.140:FF:000090">
    <property type="entry name" value="Replication protein A subunit"/>
    <property type="match status" value="1"/>
</dbReference>
<evidence type="ECO:0000313" key="15">
    <source>
        <dbReference type="EMBL" id="BAM79049.1"/>
    </source>
</evidence>
<dbReference type="GO" id="GO:0005634">
    <property type="term" value="C:nucleus"/>
    <property type="evidence" value="ECO:0007669"/>
    <property type="project" value="UniProtKB-SubCell"/>
</dbReference>
<reference evidence="15 16" key="1">
    <citation type="journal article" date="2004" name="Nature">
        <title>Genome sequence of the ultrasmall unicellular red alga Cyanidioschyzon merolae 10D.</title>
        <authorList>
            <person name="Matsuzaki M."/>
            <person name="Misumi O."/>
            <person name="Shin-i T."/>
            <person name="Maruyama S."/>
            <person name="Takahara M."/>
            <person name="Miyagishima S."/>
            <person name="Mori T."/>
            <person name="Nishida K."/>
            <person name="Yagisawa F."/>
            <person name="Nishida K."/>
            <person name="Yoshida Y."/>
            <person name="Nishimura Y."/>
            <person name="Nakao S."/>
            <person name="Kobayashi T."/>
            <person name="Momoyama Y."/>
            <person name="Higashiyama T."/>
            <person name="Minoda A."/>
            <person name="Sano M."/>
            <person name="Nomoto H."/>
            <person name="Oishi K."/>
            <person name="Hayashi H."/>
            <person name="Ohta F."/>
            <person name="Nishizaka S."/>
            <person name="Haga S."/>
            <person name="Miura S."/>
            <person name="Morishita T."/>
            <person name="Kabeya Y."/>
            <person name="Terasawa K."/>
            <person name="Suzuki Y."/>
            <person name="Ishii Y."/>
            <person name="Asakawa S."/>
            <person name="Takano H."/>
            <person name="Ohta N."/>
            <person name="Kuroiwa H."/>
            <person name="Tanaka K."/>
            <person name="Shimizu N."/>
            <person name="Sugano S."/>
            <person name="Sato N."/>
            <person name="Nozaki H."/>
            <person name="Ogasawara N."/>
            <person name="Kohara Y."/>
            <person name="Kuroiwa T."/>
        </authorList>
    </citation>
    <scope>NUCLEOTIDE SEQUENCE [LARGE SCALE GENOMIC DNA]</scope>
    <source>
        <strain evidence="15 16">10D</strain>
    </source>
</reference>
<evidence type="ECO:0000259" key="12">
    <source>
        <dbReference type="Pfam" id="PF04057"/>
    </source>
</evidence>
<evidence type="ECO:0000313" key="16">
    <source>
        <dbReference type="Proteomes" id="UP000007014"/>
    </source>
</evidence>
<dbReference type="STRING" id="280699.M1V6L6"/>
<feature type="domain" description="Replication protein A OB" evidence="14">
    <location>
        <begin position="325"/>
        <end position="424"/>
    </location>
</feature>
<dbReference type="FunFam" id="2.40.50.140:FF:000041">
    <property type="entry name" value="Replication protein A subunit"/>
    <property type="match status" value="1"/>
</dbReference>
<proteinExistence type="inferred from homology"/>
<dbReference type="FunFam" id="2.40.50.140:FF:000064">
    <property type="entry name" value="Replication protein A subunit"/>
    <property type="match status" value="1"/>
</dbReference>
<dbReference type="HOGENOM" id="CLU_012393_2_1_1"/>
<keyword evidence="7 9" id="KW-0238">DNA-binding</keyword>
<dbReference type="GO" id="GO:0003677">
    <property type="term" value="F:DNA binding"/>
    <property type="evidence" value="ECO:0007669"/>
    <property type="project" value="UniProtKB-KW"/>
</dbReference>
<dbReference type="GeneID" id="16992528"/>
<evidence type="ECO:0000259" key="11">
    <source>
        <dbReference type="Pfam" id="PF01336"/>
    </source>
</evidence>
<evidence type="ECO:0000256" key="9">
    <source>
        <dbReference type="RuleBase" id="RU364130"/>
    </source>
</evidence>
<evidence type="ECO:0000256" key="6">
    <source>
        <dbReference type="ARBA" id="ARBA00022833"/>
    </source>
</evidence>
<comment type="similarity">
    <text evidence="2 9">Belongs to the replication factor A protein 1 family.</text>
</comment>
<dbReference type="OMA" id="DQCDAFY"/>
<dbReference type="Gene3D" id="2.40.50.140">
    <property type="entry name" value="Nucleic acid-binding proteins"/>
    <property type="match status" value="4"/>
</dbReference>
<feature type="domain" description="Replication factor A C-terminal" evidence="13">
    <location>
        <begin position="491"/>
        <end position="637"/>
    </location>
</feature>
<dbReference type="EMBL" id="AP006485">
    <property type="protein sequence ID" value="BAM79049.1"/>
    <property type="molecule type" value="Genomic_DNA"/>
</dbReference>
<evidence type="ECO:0000256" key="8">
    <source>
        <dbReference type="ARBA" id="ARBA00023242"/>
    </source>
</evidence>
<dbReference type="RefSeq" id="XP_005535335.1">
    <property type="nucleotide sequence ID" value="XM_005535278.1"/>
</dbReference>
<dbReference type="PANTHER" id="PTHR47165">
    <property type="entry name" value="OS03G0429900 PROTEIN"/>
    <property type="match status" value="1"/>
</dbReference>
<evidence type="ECO:0000256" key="2">
    <source>
        <dbReference type="ARBA" id="ARBA00005690"/>
    </source>
</evidence>
<sequence length="663" mass="73348">MASTALSRGAVKSIYGMNTVSRPVLQVQEVRKLQPSVAQQAQATTSGDRYRVVLSDGEHLLHCVLMAQLNSFVLSGDLDKGSIVRLVDYQPNKVQDRVVAIIINLEILERNAPTVGNPKAFDPRASTDTALSSHSFDDDSTETARKRQAVSAGVEHKPPPPRVTPGAPPVSVPPPVKSAAAGPVVRFDQGLGSSVETLAPPGGYTKISAANPYQNNVIIRGRVVQKGELRTYSNAKGEGKLFSFEIADETGNMRVTAFREKALEAHQRIELNGIYSIAGASLKPANAQFNHTGHSFEMILDQNSVITQLPDDNMIQRVSFDFVKIRDLMDVPVGKVVDVIGIALDIGEVGEISSKTTGLPVAKREVKLIDDTGCSVALTIWGERARSLFSNEDDRPVLLVKSAKRGDFNGVSLSTTPSSHVEVNPNIREAFELRGWFDSEGHGAEFQDLGGTPLGGARTESRIRNSERKTFAQVQSEHIGEDPHSAPGASYYTVRATISHIKQDEERPPWYLSCPDCKKKVIEESPDMYRCERCDKLVKPTPRYIFSIQAMDATGSHWLNCYDEVGPIIFGGYSAEELKRIKETDSEEYQRILEQAHFGEFLFRVRVRSDTYQDEMTFRHMVVGAEKINYESEMKMLESEIHNYDQAGQRLTKPFQETISALH</sequence>
<dbReference type="AlphaFoldDB" id="M1V6L6"/>
<evidence type="ECO:0000256" key="4">
    <source>
        <dbReference type="ARBA" id="ARBA00022723"/>
    </source>
</evidence>
<dbReference type="GO" id="GO:0006310">
    <property type="term" value="P:DNA recombination"/>
    <property type="evidence" value="ECO:0007669"/>
    <property type="project" value="InterPro"/>
</dbReference>
<dbReference type="InterPro" id="IPR047192">
    <property type="entry name" value="Euk_RPA1_DBD_C"/>
</dbReference>
<dbReference type="InterPro" id="IPR012340">
    <property type="entry name" value="NA-bd_OB-fold"/>
</dbReference>
<evidence type="ECO:0000256" key="3">
    <source>
        <dbReference type="ARBA" id="ARBA00022705"/>
    </source>
</evidence>
<keyword evidence="5 9" id="KW-0863">Zinc-finger</keyword>
<name>M1V6L6_CYAM1</name>
<dbReference type="InterPro" id="IPR004591">
    <property type="entry name" value="Rfa1"/>
</dbReference>
<feature type="domain" description="OB" evidence="11">
    <location>
        <begin position="217"/>
        <end position="279"/>
    </location>
</feature>
<dbReference type="PANTHER" id="PTHR47165:SF4">
    <property type="entry name" value="OS03G0429900 PROTEIN"/>
    <property type="match status" value="1"/>
</dbReference>
<dbReference type="Pfam" id="PF08646">
    <property type="entry name" value="Rep_fac-A_C"/>
    <property type="match status" value="1"/>
</dbReference>
<dbReference type="GO" id="GO:0006281">
    <property type="term" value="P:DNA repair"/>
    <property type="evidence" value="ECO:0007669"/>
    <property type="project" value="InterPro"/>
</dbReference>